<dbReference type="NCBIfam" id="NF033520">
    <property type="entry name" value="transpos_IS982"/>
    <property type="match status" value="1"/>
</dbReference>
<gene>
    <name evidence="2" type="ORF">BN873_950007</name>
</gene>
<evidence type="ECO:0000313" key="2">
    <source>
        <dbReference type="EMBL" id="CDI04324.1"/>
    </source>
</evidence>
<reference evidence="2" key="1">
    <citation type="submission" date="2013-07" db="EMBL/GenBank/DDBJ databases">
        <authorList>
            <person name="McIlroy S."/>
        </authorList>
    </citation>
    <scope>NUCLEOTIDE SEQUENCE [LARGE SCALE GENOMIC DNA]</scope>
    <source>
        <strain evidence="2">Run_A_D11</strain>
    </source>
</reference>
<evidence type="ECO:0000313" key="3">
    <source>
        <dbReference type="Proteomes" id="UP000035760"/>
    </source>
</evidence>
<proteinExistence type="predicted"/>
<reference evidence="2" key="2">
    <citation type="submission" date="2014-03" db="EMBL/GenBank/DDBJ databases">
        <title>Candidatus Competibacter-lineage genomes retrieved from metagenomes reveal functional metabolic diversity.</title>
        <authorList>
            <person name="McIlroy S.J."/>
            <person name="Albertsen M."/>
            <person name="Andresen E.K."/>
            <person name="Saunders A.M."/>
            <person name="Kristiansen R."/>
            <person name="Stokholm-Bjerregaard M."/>
            <person name="Nielsen K.L."/>
            <person name="Nielsen P.H."/>
        </authorList>
    </citation>
    <scope>NUCLEOTIDE SEQUENCE</scope>
    <source>
        <strain evidence="2">Run_A_D11</strain>
    </source>
</reference>
<name>W6MBI1_9GAMM</name>
<evidence type="ECO:0000259" key="1">
    <source>
        <dbReference type="Pfam" id="PF13612"/>
    </source>
</evidence>
<organism evidence="2 3">
    <name type="scientific">Candidatus Competibacter denitrificans Run_A_D11</name>
    <dbReference type="NCBI Taxonomy" id="1400863"/>
    <lineage>
        <taxon>Bacteria</taxon>
        <taxon>Pseudomonadati</taxon>
        <taxon>Pseudomonadota</taxon>
        <taxon>Gammaproteobacteria</taxon>
        <taxon>Candidatus Competibacteraceae</taxon>
        <taxon>Candidatus Competibacter</taxon>
    </lineage>
</organism>
<accession>W6MBI1</accession>
<dbReference type="Proteomes" id="UP000035760">
    <property type="component" value="Unassembled WGS sequence"/>
</dbReference>
<dbReference type="STRING" id="1400863.BN873_950007"/>
<sequence>MITLEMVGEFLGLDTDVGLWTYFRRHWGAWFPQRGARTTFAQQAAHLWPVKQRLHQHLLKELGAASDPFRLVDGCPLPVCALTRMSRCRLFPEVADLGYCAAKGQYYYGLHGHLLITLNGVITACTVTSATGDEREALWELTEDFQGMVIGDKGYLSSGLQAELATLGIQLQTPLRVNMPDSRPAWAVRQLTRTRRRVETVIGQLTGQFHFEKIWARDAWHLTHRITRKILAHTLGLFINLQIGRSNLQLASLIA</sequence>
<feature type="domain" description="Transposase DDE" evidence="1">
    <location>
        <begin position="70"/>
        <end position="212"/>
    </location>
</feature>
<dbReference type="AlphaFoldDB" id="W6MBI1"/>
<dbReference type="EMBL" id="CBTJ020000108">
    <property type="protein sequence ID" value="CDI04324.1"/>
    <property type="molecule type" value="Genomic_DNA"/>
</dbReference>
<dbReference type="Pfam" id="PF13612">
    <property type="entry name" value="DDE_Tnp_1_3"/>
    <property type="match status" value="1"/>
</dbReference>
<dbReference type="InterPro" id="IPR025668">
    <property type="entry name" value="Tnp_DDE_dom"/>
</dbReference>
<keyword evidence="3" id="KW-1185">Reference proteome</keyword>
<protein>
    <submittedName>
        <fullName evidence="2">Transposase</fullName>
    </submittedName>
</protein>
<comment type="caution">
    <text evidence="2">The sequence shown here is derived from an EMBL/GenBank/DDBJ whole genome shotgun (WGS) entry which is preliminary data.</text>
</comment>